<feature type="transmembrane region" description="Helical" evidence="1">
    <location>
        <begin position="45"/>
        <end position="68"/>
    </location>
</feature>
<evidence type="ECO:0000313" key="2">
    <source>
        <dbReference type="EMBL" id="KIL43290.1"/>
    </source>
</evidence>
<keyword evidence="1" id="KW-0472">Membrane</keyword>
<dbReference type="EMBL" id="JXRR01000022">
    <property type="protein sequence ID" value="KIL43290.1"/>
    <property type="molecule type" value="Genomic_DNA"/>
</dbReference>
<sequence length="76" mass="8631">MDAFGQQALVSMIIHLVFIALAFWSLQALRIDKALRVNKVMQARVLLILLSVAIGSSVAEFFLSYSTWAQQLPYMW</sequence>
<dbReference type="NCBIfam" id="TIGR02327">
    <property type="entry name" value="int_mem_ywzB"/>
    <property type="match status" value="1"/>
</dbReference>
<protein>
    <submittedName>
        <fullName evidence="2">Membrane protein</fullName>
    </submittedName>
</protein>
<accession>A0A0C2QZ10</accession>
<gene>
    <name evidence="2" type="ORF">KR50_36930</name>
</gene>
<keyword evidence="1" id="KW-1133">Transmembrane helix</keyword>
<dbReference type="Pfam" id="PF06612">
    <property type="entry name" value="DUF1146"/>
    <property type="match status" value="1"/>
</dbReference>
<feature type="transmembrane region" description="Helical" evidence="1">
    <location>
        <begin position="6"/>
        <end position="24"/>
    </location>
</feature>
<dbReference type="AlphaFoldDB" id="A0A0C2QZ10"/>
<dbReference type="PATRIC" id="fig|220754.4.peg.3704"/>
<dbReference type="OrthoDB" id="1651016at2"/>
<keyword evidence="3" id="KW-1185">Reference proteome</keyword>
<evidence type="ECO:0000256" key="1">
    <source>
        <dbReference type="SAM" id="Phobius"/>
    </source>
</evidence>
<organism evidence="2 3">
    <name type="scientific">Jeotgalibacillus campisalis</name>
    <dbReference type="NCBI Taxonomy" id="220754"/>
    <lineage>
        <taxon>Bacteria</taxon>
        <taxon>Bacillati</taxon>
        <taxon>Bacillota</taxon>
        <taxon>Bacilli</taxon>
        <taxon>Bacillales</taxon>
        <taxon>Caryophanaceae</taxon>
        <taxon>Jeotgalibacillus</taxon>
    </lineage>
</organism>
<dbReference type="Proteomes" id="UP000031972">
    <property type="component" value="Unassembled WGS sequence"/>
</dbReference>
<keyword evidence="1" id="KW-0812">Transmembrane</keyword>
<reference evidence="2 3" key="1">
    <citation type="submission" date="2015-01" db="EMBL/GenBank/DDBJ databases">
        <title>Jeotgalibacillus campisalis genome sequencing.</title>
        <authorList>
            <person name="Goh K.M."/>
            <person name="Chan K.-G."/>
            <person name="Yaakop A.S."/>
            <person name="Ee R."/>
            <person name="Gan H.M."/>
            <person name="Chan C.S."/>
        </authorList>
    </citation>
    <scope>NUCLEOTIDE SEQUENCE [LARGE SCALE GENOMIC DNA]</scope>
    <source>
        <strain evidence="2 3">SF-57</strain>
    </source>
</reference>
<proteinExistence type="predicted"/>
<comment type="caution">
    <text evidence="2">The sequence shown here is derived from an EMBL/GenBank/DDBJ whole genome shotgun (WGS) entry which is preliminary data.</text>
</comment>
<dbReference type="InterPro" id="IPR009526">
    <property type="entry name" value="DUF1146"/>
</dbReference>
<dbReference type="RefSeq" id="WP_041061710.1">
    <property type="nucleotide sequence ID" value="NZ_JXRR01000022.1"/>
</dbReference>
<name>A0A0C2QZ10_9BACL</name>
<evidence type="ECO:0000313" key="3">
    <source>
        <dbReference type="Proteomes" id="UP000031972"/>
    </source>
</evidence>